<evidence type="ECO:0000256" key="2">
    <source>
        <dbReference type="SAM" id="Phobius"/>
    </source>
</evidence>
<dbReference type="EMBL" id="LRQG01000108">
    <property type="protein sequence ID" value="KXA38689.1"/>
    <property type="molecule type" value="Genomic_DNA"/>
</dbReference>
<feature type="compositionally biased region" description="Polar residues" evidence="1">
    <location>
        <begin position="145"/>
        <end position="157"/>
    </location>
</feature>
<keyword evidence="2" id="KW-1133">Transmembrane helix</keyword>
<proteinExistence type="predicted"/>
<reference evidence="4" key="1">
    <citation type="submission" date="2016-01" db="EMBL/GenBank/DDBJ databases">
        <authorList>
            <person name="Mitreva M."/>
            <person name="Pepin K.H."/>
            <person name="Mihindukulasuriya K.A."/>
            <person name="Fulton R."/>
            <person name="Fronick C."/>
            <person name="O'Laughlin M."/>
            <person name="Miner T."/>
            <person name="Herter B."/>
            <person name="Rosa B.A."/>
            <person name="Cordes M."/>
            <person name="Tomlinson C."/>
            <person name="Wollam A."/>
            <person name="Palsikar V.B."/>
            <person name="Mardis E.R."/>
            <person name="Wilson R.K."/>
        </authorList>
    </citation>
    <scope>NUCLEOTIDE SEQUENCE [LARGE SCALE GENOMIC DNA]</scope>
    <source>
        <strain evidence="4">MJR7716</strain>
    </source>
</reference>
<comment type="caution">
    <text evidence="3">The sequence shown here is derived from an EMBL/GenBank/DDBJ whole genome shotgun (WGS) entry which is preliminary data.</text>
</comment>
<dbReference type="RefSeq" id="WP_060940776.1">
    <property type="nucleotide sequence ID" value="NZ_KQ957255.1"/>
</dbReference>
<name>A0A133Q751_9BACT</name>
<evidence type="ECO:0008006" key="5">
    <source>
        <dbReference type="Google" id="ProtNLM"/>
    </source>
</evidence>
<feature type="region of interest" description="Disordered" evidence="1">
    <location>
        <begin position="135"/>
        <end position="181"/>
    </location>
</feature>
<dbReference type="STRING" id="28128.HMPREF3226_01545"/>
<feature type="compositionally biased region" description="Basic and acidic residues" evidence="1">
    <location>
        <begin position="162"/>
        <end position="179"/>
    </location>
</feature>
<keyword evidence="2" id="KW-0812">Transmembrane</keyword>
<keyword evidence="4" id="KW-1185">Reference proteome</keyword>
<dbReference type="PATRIC" id="fig|28128.5.peg.1582"/>
<evidence type="ECO:0000313" key="3">
    <source>
        <dbReference type="EMBL" id="KXA38689.1"/>
    </source>
</evidence>
<keyword evidence="2" id="KW-0472">Membrane</keyword>
<dbReference type="OrthoDB" id="1073153at2"/>
<gene>
    <name evidence="3" type="ORF">HMPREF3226_01545</name>
</gene>
<accession>A0A133Q751</accession>
<dbReference type="AlphaFoldDB" id="A0A133Q751"/>
<dbReference type="Proteomes" id="UP000070533">
    <property type="component" value="Unassembled WGS sequence"/>
</dbReference>
<evidence type="ECO:0000256" key="1">
    <source>
        <dbReference type="SAM" id="MobiDB-lite"/>
    </source>
</evidence>
<organism evidence="3 4">
    <name type="scientific">Prevotella corporis</name>
    <dbReference type="NCBI Taxonomy" id="28128"/>
    <lineage>
        <taxon>Bacteria</taxon>
        <taxon>Pseudomonadati</taxon>
        <taxon>Bacteroidota</taxon>
        <taxon>Bacteroidia</taxon>
        <taxon>Bacteroidales</taxon>
        <taxon>Prevotellaceae</taxon>
        <taxon>Prevotella</taxon>
    </lineage>
</organism>
<dbReference type="eggNOG" id="COG1413">
    <property type="taxonomic scope" value="Bacteria"/>
</dbReference>
<evidence type="ECO:0000313" key="4">
    <source>
        <dbReference type="Proteomes" id="UP000070533"/>
    </source>
</evidence>
<protein>
    <recommendedName>
        <fullName evidence="5">FecR protein domain-containing protein</fullName>
    </recommendedName>
</protein>
<feature type="transmembrane region" description="Helical" evidence="2">
    <location>
        <begin position="81"/>
        <end position="98"/>
    </location>
</feature>
<sequence length="239" mass="26855">MRSNNRENIEKLLSLFMEGMTTVEEEAQLADYFRSEREIPKEWKDYQTMFAYFDNGMQGAPIADRRTDETIGKSSLSWHRWVAAACLLLVVGLSFYWIRGNLNDKLVVDCTTEQHPIRTEAKVSAVSAEERHVAMEEKVGKSSPIVGQQSARGSETVVQKPVENKEKSPAEHTNAKPEASDYQQEIAKEMAAIDASIIEARLKVGDAVMQASGFDVVFNEDGTTEYKRTDSENQNIIAL</sequence>